<dbReference type="EMBL" id="JAJAPX010000001">
    <property type="protein sequence ID" value="MCB4806830.1"/>
    <property type="molecule type" value="Genomic_DNA"/>
</dbReference>
<sequence>MLEFIITTLAEIGLLREDFKHQKRIRAKEKQDGVKRPFQKYALQPSVLLFLCCFVLVVASSQLFFTYQRKFVFPKKTKKEIAEMSARAESYKSHFGKYPATINELIANSPMRQSWKTDAWDRPYQYIVTNNGNKFIIISAGPDGKFNTNDDIASK</sequence>
<name>A0A9X1I4S7_9FLAO</name>
<keyword evidence="4" id="KW-1185">Reference proteome</keyword>
<dbReference type="SUPFAM" id="SSF54523">
    <property type="entry name" value="Pili subunits"/>
    <property type="match status" value="1"/>
</dbReference>
<dbReference type="InterPro" id="IPR013545">
    <property type="entry name" value="T2SS_protein-GspG_C"/>
</dbReference>
<evidence type="ECO:0000256" key="1">
    <source>
        <dbReference type="SAM" id="Phobius"/>
    </source>
</evidence>
<keyword evidence="1" id="KW-1133">Transmembrane helix</keyword>
<feature type="transmembrane region" description="Helical" evidence="1">
    <location>
        <begin position="47"/>
        <end position="67"/>
    </location>
</feature>
<keyword evidence="1" id="KW-0472">Membrane</keyword>
<organism evidence="3 4">
    <name type="scientific">Neotamlana sargassicola</name>
    <dbReference type="NCBI Taxonomy" id="2883125"/>
    <lineage>
        <taxon>Bacteria</taxon>
        <taxon>Pseudomonadati</taxon>
        <taxon>Bacteroidota</taxon>
        <taxon>Flavobacteriia</taxon>
        <taxon>Flavobacteriales</taxon>
        <taxon>Flavobacteriaceae</taxon>
        <taxon>Neotamlana</taxon>
    </lineage>
</organism>
<evidence type="ECO:0000259" key="2">
    <source>
        <dbReference type="Pfam" id="PF08334"/>
    </source>
</evidence>
<gene>
    <name evidence="3" type="ORF">LG651_01110</name>
</gene>
<accession>A0A9X1I4S7</accession>
<keyword evidence="1" id="KW-0812">Transmembrane</keyword>
<evidence type="ECO:0000313" key="4">
    <source>
        <dbReference type="Proteomes" id="UP001139286"/>
    </source>
</evidence>
<reference evidence="3" key="1">
    <citation type="submission" date="2021-10" db="EMBL/GenBank/DDBJ databases">
        <title>Tamlana sargassums sp. nov., and Tamlana laminarinivorans sp. nov., two new bacteria isolated from the brown alga.</title>
        <authorList>
            <person name="Li J."/>
        </authorList>
    </citation>
    <scope>NUCLEOTIDE SEQUENCE</scope>
    <source>
        <strain evidence="3">62-3</strain>
    </source>
</reference>
<dbReference type="Gene3D" id="3.30.700.10">
    <property type="entry name" value="Glycoprotein, Type 4 Pilin"/>
    <property type="match status" value="1"/>
</dbReference>
<proteinExistence type="predicted"/>
<dbReference type="Pfam" id="PF08334">
    <property type="entry name" value="T2SSG"/>
    <property type="match status" value="1"/>
</dbReference>
<evidence type="ECO:0000313" key="3">
    <source>
        <dbReference type="EMBL" id="MCB4806830.1"/>
    </source>
</evidence>
<dbReference type="Proteomes" id="UP001139286">
    <property type="component" value="Unassembled WGS sequence"/>
</dbReference>
<dbReference type="RefSeq" id="WP_226694321.1">
    <property type="nucleotide sequence ID" value="NZ_JAJAPX010000001.1"/>
</dbReference>
<dbReference type="InterPro" id="IPR045584">
    <property type="entry name" value="Pilin-like"/>
</dbReference>
<dbReference type="AlphaFoldDB" id="A0A9X1I4S7"/>
<protein>
    <submittedName>
        <fullName evidence="3">Type II secretion system protein GspG</fullName>
    </submittedName>
</protein>
<feature type="domain" description="Type II secretion system protein GspG C-terminal" evidence="2">
    <location>
        <begin position="75"/>
        <end position="151"/>
    </location>
</feature>
<comment type="caution">
    <text evidence="3">The sequence shown here is derived from an EMBL/GenBank/DDBJ whole genome shotgun (WGS) entry which is preliminary data.</text>
</comment>